<evidence type="ECO:0000256" key="1">
    <source>
        <dbReference type="SAM" id="Phobius"/>
    </source>
</evidence>
<keyword evidence="1" id="KW-0812">Transmembrane</keyword>
<proteinExistence type="predicted"/>
<keyword evidence="1" id="KW-0472">Membrane</keyword>
<dbReference type="GO" id="GO:0030527">
    <property type="term" value="F:structural constituent of chromatin"/>
    <property type="evidence" value="ECO:0007669"/>
    <property type="project" value="InterPro"/>
</dbReference>
<feature type="transmembrane region" description="Helical" evidence="1">
    <location>
        <begin position="229"/>
        <end position="245"/>
    </location>
</feature>
<dbReference type="OrthoDB" id="773296at2"/>
<dbReference type="RefSeq" id="WP_138765816.1">
    <property type="nucleotide sequence ID" value="NZ_OCMT01000003.1"/>
</dbReference>
<dbReference type="GO" id="GO:0000786">
    <property type="term" value="C:nucleosome"/>
    <property type="evidence" value="ECO:0007669"/>
    <property type="project" value="InterPro"/>
</dbReference>
<reference evidence="3" key="1">
    <citation type="submission" date="2017-09" db="EMBL/GenBank/DDBJ databases">
        <authorList>
            <person name="Varghese N."/>
            <person name="Submissions S."/>
        </authorList>
    </citation>
    <scope>NUCLEOTIDE SEQUENCE [LARGE SCALE GENOMIC DNA]</scope>
    <source>
        <strain evidence="3">CGMCC 1.12803</strain>
    </source>
</reference>
<sequence>MANHLNKPFHFTILFLGLLLSPFLGFSQQEEPKRVSVVVTAKEITPQKEVVQIPADNTPKVAIKSTTPKAVAKNPQTAAKKVVAPVKSISPKEQPLTAAPIVAKKEPAKKQTVVPPKTTAVPNKIKTEEIAKSKPAEIKKEKPKEIVSAEQSVTATPKKETKAQEVTPNKAPVQVNDKTAANIVKADNENKEVVEIPNNVKANSSSYIWIGIFLIVAGVVLGLLFGKPAFLISFVGVVFVALGMII</sequence>
<dbReference type="EMBL" id="OCMT01000003">
    <property type="protein sequence ID" value="SOD17456.1"/>
    <property type="molecule type" value="Genomic_DNA"/>
</dbReference>
<feature type="transmembrane region" description="Helical" evidence="1">
    <location>
        <begin position="206"/>
        <end position="224"/>
    </location>
</feature>
<gene>
    <name evidence="2" type="ORF">SAMN06297358_2541</name>
</gene>
<dbReference type="GO" id="GO:0003677">
    <property type="term" value="F:DNA binding"/>
    <property type="evidence" value="ECO:0007669"/>
    <property type="project" value="InterPro"/>
</dbReference>
<dbReference type="AlphaFoldDB" id="A0A286A6C9"/>
<dbReference type="Proteomes" id="UP000219281">
    <property type="component" value="Unassembled WGS sequence"/>
</dbReference>
<keyword evidence="1" id="KW-1133">Transmembrane helix</keyword>
<organism evidence="2 3">
    <name type="scientific">Pedobacter xixiisoli</name>
    <dbReference type="NCBI Taxonomy" id="1476464"/>
    <lineage>
        <taxon>Bacteria</taxon>
        <taxon>Pseudomonadati</taxon>
        <taxon>Bacteroidota</taxon>
        <taxon>Sphingobacteriia</taxon>
        <taxon>Sphingobacteriales</taxon>
        <taxon>Sphingobacteriaceae</taxon>
        <taxon>Pedobacter</taxon>
    </lineage>
</organism>
<dbReference type="InterPro" id="IPR005819">
    <property type="entry name" value="H1/H5"/>
</dbReference>
<dbReference type="GO" id="GO:0006334">
    <property type="term" value="P:nucleosome assembly"/>
    <property type="evidence" value="ECO:0007669"/>
    <property type="project" value="InterPro"/>
</dbReference>
<evidence type="ECO:0000313" key="2">
    <source>
        <dbReference type="EMBL" id="SOD17456.1"/>
    </source>
</evidence>
<keyword evidence="3" id="KW-1185">Reference proteome</keyword>
<accession>A0A286A6C9</accession>
<evidence type="ECO:0000313" key="3">
    <source>
        <dbReference type="Proteomes" id="UP000219281"/>
    </source>
</evidence>
<dbReference type="PRINTS" id="PR00624">
    <property type="entry name" value="HISTONEH5"/>
</dbReference>
<name>A0A286A6C9_9SPHI</name>
<protein>
    <submittedName>
        <fullName evidence="2">Uncharacterized protein</fullName>
    </submittedName>
</protein>